<feature type="coiled-coil region" evidence="1">
    <location>
        <begin position="383"/>
        <end position="410"/>
    </location>
</feature>
<dbReference type="Proteomes" id="UP000030750">
    <property type="component" value="Unassembled WGS sequence"/>
</dbReference>
<protein>
    <submittedName>
        <fullName evidence="3">Uncharacterized protein</fullName>
    </submittedName>
</protein>
<accession>U6LH39</accession>
<proteinExistence type="predicted"/>
<feature type="region of interest" description="Disordered" evidence="2">
    <location>
        <begin position="120"/>
        <end position="139"/>
    </location>
</feature>
<evidence type="ECO:0000256" key="1">
    <source>
        <dbReference type="SAM" id="Coils"/>
    </source>
</evidence>
<dbReference type="OrthoDB" id="347371at2759"/>
<dbReference type="AlphaFoldDB" id="U6LH39"/>
<evidence type="ECO:0000313" key="3">
    <source>
        <dbReference type="EMBL" id="CDJ48553.1"/>
    </source>
</evidence>
<gene>
    <name evidence="3" type="ORF">EBH_0049240</name>
</gene>
<dbReference type="EMBL" id="HG711197">
    <property type="protein sequence ID" value="CDJ48553.1"/>
    <property type="molecule type" value="Genomic_DNA"/>
</dbReference>
<evidence type="ECO:0000313" key="4">
    <source>
        <dbReference type="Proteomes" id="UP000030750"/>
    </source>
</evidence>
<name>U6LH39_9EIME</name>
<organism evidence="3 4">
    <name type="scientific">Eimeria brunetti</name>
    <dbReference type="NCBI Taxonomy" id="51314"/>
    <lineage>
        <taxon>Eukaryota</taxon>
        <taxon>Sar</taxon>
        <taxon>Alveolata</taxon>
        <taxon>Apicomplexa</taxon>
        <taxon>Conoidasida</taxon>
        <taxon>Coccidia</taxon>
        <taxon>Eucoccidiorida</taxon>
        <taxon>Eimeriorina</taxon>
        <taxon>Eimeriidae</taxon>
        <taxon>Eimeria</taxon>
    </lineage>
</organism>
<reference evidence="3" key="2">
    <citation type="submission" date="2013-10" db="EMBL/GenBank/DDBJ databases">
        <authorList>
            <person name="Aslett M."/>
        </authorList>
    </citation>
    <scope>NUCLEOTIDE SEQUENCE [LARGE SCALE GENOMIC DNA]</scope>
    <source>
        <strain evidence="3">Houghton</strain>
    </source>
</reference>
<reference evidence="3" key="1">
    <citation type="submission" date="2013-10" db="EMBL/GenBank/DDBJ databases">
        <title>Genomic analysis of the causative agents of coccidiosis in chickens.</title>
        <authorList>
            <person name="Reid A.J."/>
            <person name="Blake D."/>
            <person name="Billington K."/>
            <person name="Browne H."/>
            <person name="Dunn M."/>
            <person name="Hung S."/>
            <person name="Kawahara F."/>
            <person name="Miranda-Saavedra D."/>
            <person name="Mourier T."/>
            <person name="Nagra H."/>
            <person name="Otto T.D."/>
            <person name="Rawlings N."/>
            <person name="Sanchez A."/>
            <person name="Sanders M."/>
            <person name="Subramaniam C."/>
            <person name="Tay Y."/>
            <person name="Dear P."/>
            <person name="Doerig C."/>
            <person name="Gruber A."/>
            <person name="Parkinson J."/>
            <person name="Shirley M."/>
            <person name="Wan K.L."/>
            <person name="Berriman M."/>
            <person name="Tomley F."/>
            <person name="Pain A."/>
        </authorList>
    </citation>
    <scope>NUCLEOTIDE SEQUENCE [LARGE SCALE GENOMIC DNA]</scope>
    <source>
        <strain evidence="3">Houghton</strain>
    </source>
</reference>
<feature type="region of interest" description="Disordered" evidence="2">
    <location>
        <begin position="64"/>
        <end position="107"/>
    </location>
</feature>
<keyword evidence="4" id="KW-1185">Reference proteome</keyword>
<sequence length="912" mass="99552">MLRMSPSLFNPNSFFLAASDDKQRAEEAVKGRLSCRSLPLSSRLFNSFLPIAAYREFLFSTRSPRRSTAPARRPHSRNPSEGGSEEACSVLESVPQEQPSPPFSPFGGLCAPREFEREIEEEAAESEFGVSSQPHVPDPSCGIPYAEAAVETADFLHPEPSPAASASQDRADSEAAFSQNCMEPSLTQQQPVCSPSSWLYTEGAGGPNVCENGACDILVRSVKIPSGSRGPNHKLQDEEAVSEGAPDCEGLNPCQPVDSHLMNTWGLPPMCQAPHPGGPREWEATDTTRDQPMYMDAYLQGETIWSCGDAAAVPHLLTETHNWTTEEPVDHDGEAAAAQLPVLLPQQQQREEWIWTNGHMPETAASLAREVNGVATPEALSLLSRLQGEVDQLKRQQQLQQEQQKQWQRQYQLLRQQAEGTARFITMSDPVVSRAVLNRLQAPSELAFAQRILERVASAAEPPEVAASMAREASPPLVSPGSSPAREAFLEAAALSSPGARYAQANEALARSLPMRLNKEAAEVAQSLRDLRCEFKRFSELYNDGRLLPLSVFVAALQLPAAEELASRRFPFSPELKSLRNEMIKEYLRIKRAIVLQPRLRAPGTSSGTTSGSSDGSRTANLNRVTAISRYAWESKLCQRSCLVARWEEFERRWLQERESHAVVALQPLVSAVAAAEAVLKSSKQQLVLPEPSASKQRMCTYRALRAFCSSITGLARDLLPVESSCLFLEASILVLAAAIVEAAARAAAERALERRTPSLPTTGSSAPKPAEAQEAMPGSRQPAGSKGATAVAEEWADLHLAGLAAEARVNEEDVVVYSVKRQQLNAARALLSSFFELLRQVWEARLCLTHMGPLLPLSRPALMEALWCFDGAYAEFQRPLPISLQPLEPPENPFPPPCPSVDVSGAEAVLS</sequence>
<feature type="region of interest" description="Disordered" evidence="2">
    <location>
        <begin position="753"/>
        <end position="788"/>
    </location>
</feature>
<keyword evidence="1" id="KW-0175">Coiled coil</keyword>
<dbReference type="VEuPathDB" id="ToxoDB:EBH_0049240"/>
<evidence type="ECO:0000256" key="2">
    <source>
        <dbReference type="SAM" id="MobiDB-lite"/>
    </source>
</evidence>
<feature type="region of interest" description="Disordered" evidence="2">
    <location>
        <begin position="157"/>
        <end position="177"/>
    </location>
</feature>